<feature type="compositionally biased region" description="Basic and acidic residues" evidence="1">
    <location>
        <begin position="31"/>
        <end position="45"/>
    </location>
</feature>
<dbReference type="Gramene" id="AUR62018313-RA">
    <property type="protein sequence ID" value="AUR62018313-RA:cds"/>
    <property type="gene ID" value="AUR62018313"/>
</dbReference>
<dbReference type="PANTHER" id="PTHR33710:SF77">
    <property type="entry name" value="DNASE I-LIKE SUPERFAMILY PROTEIN"/>
    <property type="match status" value="1"/>
</dbReference>
<dbReference type="InterPro" id="IPR005135">
    <property type="entry name" value="Endo/exonuclease/phosphatase"/>
</dbReference>
<dbReference type="SUPFAM" id="SSF56219">
    <property type="entry name" value="DNase I-like"/>
    <property type="match status" value="1"/>
</dbReference>
<sequence>MENSSKEIVEANNKGLEDLETDNSSQPNKTVAEKNEKIDKQKGDEEVVEWDIGEEEDEDARVELSFVGSEKSCANRLFVTKPKLSEQKQSEQNVQVVTKKLSEVKVSSPLILENASLDAAPLTEAPPDNILEGEYNVNASLIAKDDAVNREGEYDTDMMYVDNWGEGNEGKKIKRSWRKIEKGGSKGSGAEKVNIGVKRGAREEGIIEGTLIEREVGVAIKRREVEAMNAFKRIVITEHPQLIFLSETRLKSFDMERVKVKLGFENFFVVSCEGEGRKRRGGLAILWRPVFDITIQSFSLNHIDIGVISEVDEEWRFTGIYGYPEEENKTKTGALLEKLAGIDDKPWVCGGDFNLMLMACEKQGGNSFNVSEAEISRHAANMCNFEDLGYVGYDFTWNNNRGGEANLQERLDHFFATGKWKDLFPGSFVSHLTKRRSDHLPILLCLKKKIEIKEKKLYRKHFGDFSKEMRDCKGKMEVLMREEPTDRVIADMRAIDAGMDELEKREEVYWHQRSRQEWITSGDKNTAFFHQKA</sequence>
<evidence type="ECO:0000313" key="3">
    <source>
        <dbReference type="EnsemblPlants" id="AUR62018313-RA:cds"/>
    </source>
</evidence>
<reference evidence="3" key="1">
    <citation type="journal article" date="2017" name="Nature">
        <title>The genome of Chenopodium quinoa.</title>
        <authorList>
            <person name="Jarvis D.E."/>
            <person name="Ho Y.S."/>
            <person name="Lightfoot D.J."/>
            <person name="Schmoeckel S.M."/>
            <person name="Li B."/>
            <person name="Borm T.J.A."/>
            <person name="Ohyanagi H."/>
            <person name="Mineta K."/>
            <person name="Michell C.T."/>
            <person name="Saber N."/>
            <person name="Kharbatia N.M."/>
            <person name="Rupper R.R."/>
            <person name="Sharp A.R."/>
            <person name="Dally N."/>
            <person name="Boughton B.A."/>
            <person name="Woo Y.H."/>
            <person name="Gao G."/>
            <person name="Schijlen E.G.W.M."/>
            <person name="Guo X."/>
            <person name="Momin A.A."/>
            <person name="Negrao S."/>
            <person name="Al-Babili S."/>
            <person name="Gehring C."/>
            <person name="Roessner U."/>
            <person name="Jung C."/>
            <person name="Murphy K."/>
            <person name="Arold S.T."/>
            <person name="Gojobori T."/>
            <person name="van der Linden C.G."/>
            <person name="van Loo E.N."/>
            <person name="Jellen E.N."/>
            <person name="Maughan P.J."/>
            <person name="Tester M."/>
        </authorList>
    </citation>
    <scope>NUCLEOTIDE SEQUENCE [LARGE SCALE GENOMIC DNA]</scope>
    <source>
        <strain evidence="3">cv. PI 614886</strain>
    </source>
</reference>
<feature type="region of interest" description="Disordered" evidence="1">
    <location>
        <begin position="1"/>
        <end position="46"/>
    </location>
</feature>
<name>A0A803LSW9_CHEQI</name>
<organism evidence="3 4">
    <name type="scientific">Chenopodium quinoa</name>
    <name type="common">Quinoa</name>
    <dbReference type="NCBI Taxonomy" id="63459"/>
    <lineage>
        <taxon>Eukaryota</taxon>
        <taxon>Viridiplantae</taxon>
        <taxon>Streptophyta</taxon>
        <taxon>Embryophyta</taxon>
        <taxon>Tracheophyta</taxon>
        <taxon>Spermatophyta</taxon>
        <taxon>Magnoliopsida</taxon>
        <taxon>eudicotyledons</taxon>
        <taxon>Gunneridae</taxon>
        <taxon>Pentapetalae</taxon>
        <taxon>Caryophyllales</taxon>
        <taxon>Chenopodiaceae</taxon>
        <taxon>Chenopodioideae</taxon>
        <taxon>Atripliceae</taxon>
        <taxon>Chenopodium</taxon>
    </lineage>
</organism>
<evidence type="ECO:0000313" key="4">
    <source>
        <dbReference type="Proteomes" id="UP000596660"/>
    </source>
</evidence>
<protein>
    <recommendedName>
        <fullName evidence="2">Endonuclease/exonuclease/phosphatase domain-containing protein</fullName>
    </recommendedName>
</protein>
<dbReference type="Pfam" id="PF03372">
    <property type="entry name" value="Exo_endo_phos"/>
    <property type="match status" value="1"/>
</dbReference>
<evidence type="ECO:0000259" key="2">
    <source>
        <dbReference type="Pfam" id="PF03372"/>
    </source>
</evidence>
<proteinExistence type="predicted"/>
<evidence type="ECO:0000256" key="1">
    <source>
        <dbReference type="SAM" id="MobiDB-lite"/>
    </source>
</evidence>
<dbReference type="Proteomes" id="UP000596660">
    <property type="component" value="Unplaced"/>
</dbReference>
<accession>A0A803LSW9</accession>
<dbReference type="EnsemblPlants" id="AUR62018313-RA">
    <property type="protein sequence ID" value="AUR62018313-RA:cds"/>
    <property type="gene ID" value="AUR62018313"/>
</dbReference>
<dbReference type="AlphaFoldDB" id="A0A803LSW9"/>
<dbReference type="Gene3D" id="3.60.10.10">
    <property type="entry name" value="Endonuclease/exonuclease/phosphatase"/>
    <property type="match status" value="1"/>
</dbReference>
<dbReference type="InterPro" id="IPR036691">
    <property type="entry name" value="Endo/exonu/phosph_ase_sf"/>
</dbReference>
<reference evidence="3" key="2">
    <citation type="submission" date="2021-03" db="UniProtKB">
        <authorList>
            <consortium name="EnsemblPlants"/>
        </authorList>
    </citation>
    <scope>IDENTIFICATION</scope>
</reference>
<feature type="domain" description="Endonuclease/exonuclease/phosphatase" evidence="2">
    <location>
        <begin position="224"/>
        <end position="439"/>
    </location>
</feature>
<dbReference type="PANTHER" id="PTHR33710">
    <property type="entry name" value="BNAC02G09200D PROTEIN"/>
    <property type="match status" value="1"/>
</dbReference>
<dbReference type="GO" id="GO:0003824">
    <property type="term" value="F:catalytic activity"/>
    <property type="evidence" value="ECO:0007669"/>
    <property type="project" value="InterPro"/>
</dbReference>
<keyword evidence="4" id="KW-1185">Reference proteome</keyword>